<accession>A0ABU5XU58</accession>
<protein>
    <submittedName>
        <fullName evidence="1">Uncharacterized protein</fullName>
    </submittedName>
</protein>
<dbReference type="Proteomes" id="UP001298593">
    <property type="component" value="Unassembled WGS sequence"/>
</dbReference>
<evidence type="ECO:0000313" key="2">
    <source>
        <dbReference type="Proteomes" id="UP001298593"/>
    </source>
</evidence>
<dbReference type="RefSeq" id="WP_224977297.1">
    <property type="nucleotide sequence ID" value="NZ_JAYJJU010000005.1"/>
</dbReference>
<reference evidence="1 2" key="1">
    <citation type="submission" date="2023-12" db="EMBL/GenBank/DDBJ databases">
        <title>Description of new species of Mycobacterium terrae complex isolated from sewage at the Sao Paulo Zoological Park Foundation in Brazil.</title>
        <authorList>
            <person name="Romagnoli C.L."/>
            <person name="Conceicao E.C."/>
            <person name="Machado E."/>
            <person name="Barreto L.B.P.F."/>
            <person name="Sharma A."/>
            <person name="Silva N.M."/>
            <person name="Marques L.E."/>
            <person name="Juliana M.A."/>
            <person name="Lourenco M.C.S."/>
            <person name="Digiampietri L.A."/>
            <person name="Suffys P.N."/>
            <person name="Viana-Niero C."/>
        </authorList>
    </citation>
    <scope>NUCLEOTIDE SEQUENCE [LARGE SCALE GENOMIC DNA]</scope>
    <source>
        <strain evidence="1 2">MYC340</strain>
    </source>
</reference>
<organism evidence="1 2">
    <name type="scientific">[Mycobacterium] nativiensis</name>
    <dbReference type="NCBI Taxonomy" id="2855503"/>
    <lineage>
        <taxon>Bacteria</taxon>
        <taxon>Bacillati</taxon>
        <taxon>Actinomycetota</taxon>
        <taxon>Actinomycetes</taxon>
        <taxon>Mycobacteriales</taxon>
        <taxon>Mycobacteriaceae</taxon>
        <taxon>Mycolicibacter</taxon>
    </lineage>
</organism>
<keyword evidence="2" id="KW-1185">Reference proteome</keyword>
<evidence type="ECO:0000313" key="1">
    <source>
        <dbReference type="EMBL" id="MEB3031509.1"/>
    </source>
</evidence>
<comment type="caution">
    <text evidence="1">The sequence shown here is derived from an EMBL/GenBank/DDBJ whole genome shotgun (WGS) entry which is preliminary data.</text>
</comment>
<sequence length="58" mass="6495">MPTDPGFVLLEVPLLRLRALLAKTNGDDAGYRDFAERYRKKANELGYEGHVALAEAMM</sequence>
<gene>
    <name evidence="1" type="ORF">KV113_08035</name>
</gene>
<name>A0ABU5XU58_9MYCO</name>
<proteinExistence type="predicted"/>
<dbReference type="EMBL" id="JAYJJU010000005">
    <property type="protein sequence ID" value="MEB3031509.1"/>
    <property type="molecule type" value="Genomic_DNA"/>
</dbReference>